<feature type="domain" description="Phasin" evidence="1">
    <location>
        <begin position="7"/>
        <end position="108"/>
    </location>
</feature>
<organism evidence="2 3">
    <name type="scientific">Azotobacter bryophylli</name>
    <dbReference type="NCBI Taxonomy" id="1986537"/>
    <lineage>
        <taxon>Bacteria</taxon>
        <taxon>Pseudomonadati</taxon>
        <taxon>Pseudomonadota</taxon>
        <taxon>Gammaproteobacteria</taxon>
        <taxon>Pseudomonadales</taxon>
        <taxon>Pseudomonadaceae</taxon>
        <taxon>Azotobacter</taxon>
    </lineage>
</organism>
<name>A0ABV7AQW9_9GAMM</name>
<comment type="caution">
    <text evidence="2">The sequence shown here is derived from an EMBL/GenBank/DDBJ whole genome shotgun (WGS) entry which is preliminary data.</text>
</comment>
<accession>A0ABV7AQW9</accession>
<dbReference type="EMBL" id="JBHRSJ010000002">
    <property type="protein sequence ID" value="MFC2971107.1"/>
    <property type="molecule type" value="Genomic_DNA"/>
</dbReference>
<evidence type="ECO:0000259" key="1">
    <source>
        <dbReference type="Pfam" id="PF09361"/>
    </source>
</evidence>
<dbReference type="RefSeq" id="WP_377812689.1">
    <property type="nucleotide sequence ID" value="NZ_JBHRSJ010000002.1"/>
</dbReference>
<gene>
    <name evidence="2" type="ORF">ACFOJE_02600</name>
</gene>
<protein>
    <submittedName>
        <fullName evidence="2">Phasin family protein</fullName>
    </submittedName>
</protein>
<reference evidence="3" key="1">
    <citation type="journal article" date="2019" name="Int. J. Syst. Evol. Microbiol.">
        <title>The Global Catalogue of Microorganisms (GCM) 10K type strain sequencing project: providing services to taxonomists for standard genome sequencing and annotation.</title>
        <authorList>
            <consortium name="The Broad Institute Genomics Platform"/>
            <consortium name="The Broad Institute Genome Sequencing Center for Infectious Disease"/>
            <person name="Wu L."/>
            <person name="Ma J."/>
        </authorList>
    </citation>
    <scope>NUCLEOTIDE SEQUENCE [LARGE SCALE GENOMIC DNA]</scope>
    <source>
        <strain evidence="3">KCTC 62195</strain>
    </source>
</reference>
<keyword evidence="3" id="KW-1185">Reference proteome</keyword>
<dbReference type="InterPro" id="IPR018968">
    <property type="entry name" value="Phasin"/>
</dbReference>
<dbReference type="NCBIfam" id="TIGR01841">
    <property type="entry name" value="phasin"/>
    <property type="match status" value="1"/>
</dbReference>
<dbReference type="InterPro" id="IPR010127">
    <property type="entry name" value="Phasin_subfam-1"/>
</dbReference>
<evidence type="ECO:0000313" key="2">
    <source>
        <dbReference type="EMBL" id="MFC2971107.1"/>
    </source>
</evidence>
<dbReference type="Proteomes" id="UP001595457">
    <property type="component" value="Unassembled WGS sequence"/>
</dbReference>
<proteinExistence type="predicted"/>
<dbReference type="Pfam" id="PF09361">
    <property type="entry name" value="Phasin_2"/>
    <property type="match status" value="1"/>
</dbReference>
<evidence type="ECO:0000313" key="3">
    <source>
        <dbReference type="Proteomes" id="UP001595457"/>
    </source>
</evidence>
<sequence length="184" mass="20284">MSVFDLEKLESASKSHLDTLQQLNSRLFASVEEFSQLQFKTLRQTTDDNFENVRKLLSVRDPQAFIELQASFFKPNEQAERFVEFSRQAYDLFSRFQGEVTKLAERQIEIGTQQVQELVEEISKNAPAGAEPVVSVFKSAVESAGNVYESAQKAAKQASKQAADIAESGIDAAAAAAAQGKKTA</sequence>